<dbReference type="Proteomes" id="UP001552594">
    <property type="component" value="Unassembled WGS sequence"/>
</dbReference>
<dbReference type="RefSeq" id="WP_109281483.1">
    <property type="nucleotide sequence ID" value="NZ_JBFAUK010000022.1"/>
</dbReference>
<evidence type="ECO:0000313" key="2">
    <source>
        <dbReference type="EMBL" id="MEV5509527.1"/>
    </source>
</evidence>
<feature type="signal peptide" evidence="1">
    <location>
        <begin position="1"/>
        <end position="34"/>
    </location>
</feature>
<reference evidence="2 3" key="1">
    <citation type="submission" date="2024-06" db="EMBL/GenBank/DDBJ databases">
        <title>The Natural Products Discovery Center: Release of the First 8490 Sequenced Strains for Exploring Actinobacteria Biosynthetic Diversity.</title>
        <authorList>
            <person name="Kalkreuter E."/>
            <person name="Kautsar S.A."/>
            <person name="Yang D."/>
            <person name="Bader C.D."/>
            <person name="Teijaro C.N."/>
            <person name="Fluegel L."/>
            <person name="Davis C.M."/>
            <person name="Simpson J.R."/>
            <person name="Lauterbach L."/>
            <person name="Steele A.D."/>
            <person name="Gui C."/>
            <person name="Meng S."/>
            <person name="Li G."/>
            <person name="Viehrig K."/>
            <person name="Ye F."/>
            <person name="Su P."/>
            <person name="Kiefer A.F."/>
            <person name="Nichols A."/>
            <person name="Cepeda A.J."/>
            <person name="Yan W."/>
            <person name="Fan B."/>
            <person name="Jiang Y."/>
            <person name="Adhikari A."/>
            <person name="Zheng C.-J."/>
            <person name="Schuster L."/>
            <person name="Cowan T.M."/>
            <person name="Smanski M.J."/>
            <person name="Chevrette M.G."/>
            <person name="De Carvalho L.P.S."/>
            <person name="Shen B."/>
        </authorList>
    </citation>
    <scope>NUCLEOTIDE SEQUENCE [LARGE SCALE GENOMIC DNA]</scope>
    <source>
        <strain evidence="2 3">NPDC052347</strain>
    </source>
</reference>
<comment type="caution">
    <text evidence="2">The sequence shown here is derived from an EMBL/GenBank/DDBJ whole genome shotgun (WGS) entry which is preliminary data.</text>
</comment>
<name>A0ABV3K306_STRON</name>
<evidence type="ECO:0000313" key="3">
    <source>
        <dbReference type="Proteomes" id="UP001552594"/>
    </source>
</evidence>
<organism evidence="2 3">
    <name type="scientific">Streptomyces orinoci</name>
    <name type="common">Streptoverticillium orinoci</name>
    <dbReference type="NCBI Taxonomy" id="67339"/>
    <lineage>
        <taxon>Bacteria</taxon>
        <taxon>Bacillati</taxon>
        <taxon>Actinomycetota</taxon>
        <taxon>Actinomycetes</taxon>
        <taxon>Kitasatosporales</taxon>
        <taxon>Streptomycetaceae</taxon>
        <taxon>Streptomyces</taxon>
    </lineage>
</organism>
<keyword evidence="1" id="KW-0732">Signal</keyword>
<proteinExistence type="predicted"/>
<keyword evidence="3" id="KW-1185">Reference proteome</keyword>
<accession>A0ABV3K306</accession>
<feature type="chain" id="PRO_5046947594" evidence="1">
    <location>
        <begin position="35"/>
        <end position="163"/>
    </location>
</feature>
<dbReference type="EMBL" id="JBFAUK010000022">
    <property type="protein sequence ID" value="MEV5509527.1"/>
    <property type="molecule type" value="Genomic_DNA"/>
</dbReference>
<gene>
    <name evidence="2" type="ORF">AB0L16_24340</name>
</gene>
<protein>
    <submittedName>
        <fullName evidence="2">Uncharacterized protein</fullName>
    </submittedName>
</protein>
<sequence>MSHHSTALHRIGKATAAMAIAAAACGLAVSPADAAPQRTASASSALDDGNLMAGDALGAHSFFVNVAGSPAEWVLAVSGRDHEISFLRGSNPPQDYVDQWLKGNGVFFKPAFITIEFHDYQGAVIHRYNCIRPGLKRIDNPPGGDGRSNTLITASCESVNREW</sequence>
<evidence type="ECO:0000256" key="1">
    <source>
        <dbReference type="SAM" id="SignalP"/>
    </source>
</evidence>